<keyword evidence="9" id="KW-1185">Reference proteome</keyword>
<dbReference type="OrthoDB" id="27226at2759"/>
<dbReference type="SUPFAM" id="SSF55486">
    <property type="entry name" value="Metalloproteases ('zincins'), catalytic domain"/>
    <property type="match status" value="1"/>
</dbReference>
<dbReference type="EMBL" id="JAFHKP010000034">
    <property type="protein sequence ID" value="KAG5468789.1"/>
    <property type="molecule type" value="Genomic_DNA"/>
</dbReference>
<organism evidence="8 9">
    <name type="scientific">Leishmania enriettii</name>
    <dbReference type="NCBI Taxonomy" id="5663"/>
    <lineage>
        <taxon>Eukaryota</taxon>
        <taxon>Discoba</taxon>
        <taxon>Euglenozoa</taxon>
        <taxon>Kinetoplastea</taxon>
        <taxon>Metakinetoplastina</taxon>
        <taxon>Trypanosomatida</taxon>
        <taxon>Trypanosomatidae</taxon>
        <taxon>Leishmaniinae</taxon>
        <taxon>Leishmania</taxon>
    </lineage>
</organism>
<keyword evidence="3" id="KW-0540">Nuclease</keyword>
<evidence type="ECO:0000256" key="2">
    <source>
        <dbReference type="ARBA" id="ARBA00010875"/>
    </source>
</evidence>
<evidence type="ECO:0000256" key="6">
    <source>
        <dbReference type="ARBA" id="ARBA00022801"/>
    </source>
</evidence>
<dbReference type="Pfam" id="PF02130">
    <property type="entry name" value="YbeY"/>
    <property type="match status" value="1"/>
</dbReference>
<evidence type="ECO:0000256" key="1">
    <source>
        <dbReference type="ARBA" id="ARBA00001947"/>
    </source>
</evidence>
<comment type="cofactor">
    <cofactor evidence="1">
        <name>Zn(2+)</name>
        <dbReference type="ChEBI" id="CHEBI:29105"/>
    </cofactor>
</comment>
<dbReference type="InterPro" id="IPR023091">
    <property type="entry name" value="MetalPrtase_cat_dom_sf_prd"/>
</dbReference>
<keyword evidence="7" id="KW-0862">Zinc</keyword>
<name>A0A836GB07_LEIEN</name>
<accession>A0A836GB07</accession>
<evidence type="ECO:0000313" key="9">
    <source>
        <dbReference type="Proteomes" id="UP000674179"/>
    </source>
</evidence>
<dbReference type="GeneID" id="94168903"/>
<dbReference type="KEGG" id="lenr:94168903"/>
<proteinExistence type="inferred from homology"/>
<dbReference type="InterPro" id="IPR020549">
    <property type="entry name" value="YbeY_CS"/>
</dbReference>
<keyword evidence="5" id="KW-0255">Endonuclease</keyword>
<dbReference type="PROSITE" id="PS01306">
    <property type="entry name" value="UPF0054"/>
    <property type="match status" value="1"/>
</dbReference>
<comment type="caution">
    <text evidence="8">The sequence shown here is derived from an EMBL/GenBank/DDBJ whole genome shotgun (WGS) entry which is preliminary data.</text>
</comment>
<dbReference type="RefSeq" id="XP_067689496.1">
    <property type="nucleotide sequence ID" value="XM_067833393.1"/>
</dbReference>
<reference evidence="8 9" key="1">
    <citation type="submission" date="2021-02" db="EMBL/GenBank/DDBJ databases">
        <title>Leishmania (Mundinia) enrietti genome sequencing and assembly.</title>
        <authorList>
            <person name="Almutairi H."/>
            <person name="Gatherer D."/>
        </authorList>
    </citation>
    <scope>NUCLEOTIDE SEQUENCE [LARGE SCALE GENOMIC DNA]</scope>
    <source>
        <strain evidence="8">CUR178</strain>
    </source>
</reference>
<evidence type="ECO:0000313" key="8">
    <source>
        <dbReference type="EMBL" id="KAG5468789.1"/>
    </source>
</evidence>
<dbReference type="GO" id="GO:0004222">
    <property type="term" value="F:metalloendopeptidase activity"/>
    <property type="evidence" value="ECO:0007669"/>
    <property type="project" value="InterPro"/>
</dbReference>
<keyword evidence="4" id="KW-0479">Metal-binding</keyword>
<evidence type="ECO:0000256" key="5">
    <source>
        <dbReference type="ARBA" id="ARBA00022759"/>
    </source>
</evidence>
<gene>
    <name evidence="8" type="ORF">CUR178_01625</name>
</gene>
<evidence type="ECO:0000256" key="7">
    <source>
        <dbReference type="ARBA" id="ARBA00022833"/>
    </source>
</evidence>
<comment type="similarity">
    <text evidence="2">Belongs to the endoribonuclease YbeY family.</text>
</comment>
<dbReference type="Proteomes" id="UP000674179">
    <property type="component" value="Chromosome 34"/>
</dbReference>
<dbReference type="GO" id="GO:0046872">
    <property type="term" value="F:metal ion binding"/>
    <property type="evidence" value="ECO:0007669"/>
    <property type="project" value="UniProtKB-KW"/>
</dbReference>
<dbReference type="InterPro" id="IPR002036">
    <property type="entry name" value="YbeY"/>
</dbReference>
<sequence length="215" mass="23910">MTIFRGLTITGATPTLHRGVRHAMHILLNLERAPYDTRLNLAFVSLADMRQLNYKYRGSDQPTDVLTFTSMGKANILVNDLLFSDSLEVGCRDKVAGAALGTSPRRDVEATAAPTLLAQSAIRAELVDLGDIFLSLDYMRLRCRRYPSSTLPLAPYLHAALIHAVLHALGYDHASPELLQQMARREQQLGQQLAMIARQHPRNLPPLDIWESTGI</sequence>
<protein>
    <recommendedName>
        <fullName evidence="10">rRNA maturation factor</fullName>
    </recommendedName>
</protein>
<dbReference type="AlphaFoldDB" id="A0A836GB07"/>
<dbReference type="HAMAP" id="MF_00009">
    <property type="entry name" value="Endoribonucl_YbeY"/>
    <property type="match status" value="1"/>
</dbReference>
<keyword evidence="6" id="KW-0378">Hydrolase</keyword>
<evidence type="ECO:0008006" key="10">
    <source>
        <dbReference type="Google" id="ProtNLM"/>
    </source>
</evidence>
<dbReference type="Gene3D" id="3.40.390.30">
    <property type="entry name" value="Metalloproteases ('zincins'), catalytic domain"/>
    <property type="match status" value="1"/>
</dbReference>
<evidence type="ECO:0000256" key="3">
    <source>
        <dbReference type="ARBA" id="ARBA00022722"/>
    </source>
</evidence>
<dbReference type="GO" id="GO:0004519">
    <property type="term" value="F:endonuclease activity"/>
    <property type="evidence" value="ECO:0007669"/>
    <property type="project" value="UniProtKB-KW"/>
</dbReference>
<dbReference type="GO" id="GO:0006364">
    <property type="term" value="P:rRNA processing"/>
    <property type="evidence" value="ECO:0007669"/>
    <property type="project" value="InterPro"/>
</dbReference>
<evidence type="ECO:0000256" key="4">
    <source>
        <dbReference type="ARBA" id="ARBA00022723"/>
    </source>
</evidence>